<dbReference type="GO" id="GO:0006935">
    <property type="term" value="P:chemotaxis"/>
    <property type="evidence" value="ECO:0007669"/>
    <property type="project" value="UniProtKB-ARBA"/>
</dbReference>
<dbReference type="CDD" id="cd06225">
    <property type="entry name" value="HAMP"/>
    <property type="match status" value="1"/>
</dbReference>
<reference evidence="8 9" key="1">
    <citation type="submission" date="2018-11" db="EMBL/GenBank/DDBJ databases">
        <title>Photobacterium sp. BEI247 sp. nov., a marine bacterium isolated from Yongle Blue Hole in the South China Sea.</title>
        <authorList>
            <person name="Wang X."/>
        </authorList>
    </citation>
    <scope>NUCLEOTIDE SEQUENCE [LARGE SCALE GENOMIC DNA]</scope>
    <source>
        <strain evidence="9">BEI247</strain>
    </source>
</reference>
<protein>
    <submittedName>
        <fullName evidence="8">Methyl-accepting chemotaxis protein</fullName>
    </submittedName>
</protein>
<proteinExistence type="inferred from homology"/>
<dbReference type="PROSITE" id="PS50111">
    <property type="entry name" value="CHEMOTAXIS_TRANSDUC_2"/>
    <property type="match status" value="1"/>
</dbReference>
<evidence type="ECO:0000313" key="9">
    <source>
        <dbReference type="Proteomes" id="UP000287563"/>
    </source>
</evidence>
<evidence type="ECO:0000256" key="2">
    <source>
        <dbReference type="ARBA" id="ARBA00023224"/>
    </source>
</evidence>
<organism evidence="8 9">
    <name type="scientific">Photobacterium chitinilyticum</name>
    <dbReference type="NCBI Taxonomy" id="2485123"/>
    <lineage>
        <taxon>Bacteria</taxon>
        <taxon>Pseudomonadati</taxon>
        <taxon>Pseudomonadota</taxon>
        <taxon>Gammaproteobacteria</taxon>
        <taxon>Vibrionales</taxon>
        <taxon>Vibrionaceae</taxon>
        <taxon>Photobacterium</taxon>
    </lineage>
</organism>
<dbReference type="OrthoDB" id="7054443at2"/>
<dbReference type="SUPFAM" id="SSF58104">
    <property type="entry name" value="Methyl-accepting chemotaxis protein (MCP) signaling domain"/>
    <property type="match status" value="1"/>
</dbReference>
<feature type="transmembrane region" description="Helical" evidence="5">
    <location>
        <begin position="12"/>
        <end position="31"/>
    </location>
</feature>
<dbReference type="EMBL" id="RJLM01000002">
    <property type="protein sequence ID" value="RWX56196.1"/>
    <property type="molecule type" value="Genomic_DNA"/>
</dbReference>
<keyword evidence="9" id="KW-1185">Reference proteome</keyword>
<dbReference type="RefSeq" id="WP_128783283.1">
    <property type="nucleotide sequence ID" value="NZ_JAKJSG010000077.1"/>
</dbReference>
<dbReference type="AlphaFoldDB" id="A0A3S3QQJ5"/>
<dbReference type="PANTHER" id="PTHR32089">
    <property type="entry name" value="METHYL-ACCEPTING CHEMOTAXIS PROTEIN MCPB"/>
    <property type="match status" value="1"/>
</dbReference>
<evidence type="ECO:0000256" key="5">
    <source>
        <dbReference type="SAM" id="Phobius"/>
    </source>
</evidence>
<evidence type="ECO:0000259" key="7">
    <source>
        <dbReference type="PROSITE" id="PS50885"/>
    </source>
</evidence>
<dbReference type="InterPro" id="IPR004089">
    <property type="entry name" value="MCPsignal_dom"/>
</dbReference>
<feature type="domain" description="Methyl-accepting transducer" evidence="6">
    <location>
        <begin position="273"/>
        <end position="509"/>
    </location>
</feature>
<dbReference type="PANTHER" id="PTHR32089:SF120">
    <property type="entry name" value="METHYL-ACCEPTING CHEMOTAXIS PROTEIN TLPQ"/>
    <property type="match status" value="1"/>
</dbReference>
<evidence type="ECO:0000259" key="6">
    <source>
        <dbReference type="PROSITE" id="PS50111"/>
    </source>
</evidence>
<dbReference type="Gene3D" id="1.10.287.950">
    <property type="entry name" value="Methyl-accepting chemotaxis protein"/>
    <property type="match status" value="1"/>
</dbReference>
<keyword evidence="5" id="KW-0472">Membrane</keyword>
<dbReference type="FunFam" id="1.10.287.950:FF:000001">
    <property type="entry name" value="Methyl-accepting chemotaxis sensory transducer"/>
    <property type="match status" value="1"/>
</dbReference>
<feature type="transmembrane region" description="Helical" evidence="5">
    <location>
        <begin position="190"/>
        <end position="212"/>
    </location>
</feature>
<gene>
    <name evidence="8" type="ORF">EDI28_07895</name>
</gene>
<dbReference type="SMART" id="SM00283">
    <property type="entry name" value="MA"/>
    <property type="match status" value="1"/>
</dbReference>
<dbReference type="Pfam" id="PF00672">
    <property type="entry name" value="HAMP"/>
    <property type="match status" value="1"/>
</dbReference>
<sequence length="546" mass="59109">MSFKDLSIGKKIALVFSAIIAIIIALGVFLMSELSVIRAGVLNFSDSTVPSLLSVDEIVFEVSYVRRTQYAILTYSDLQQIRKRVDKADQQNHHIETLLDAYKASVGSDATEHERQALRDITQAWGNYQKALNGFAEAAVKGDFDTAQPILAGTFNEFNDLTAALEELKEVNLGFVKRNRTEMLASTDRVTTMSFAAVSALILFMVIMNLFLTRQICRPLNQVIDLSSEIASGNLTHHLKRDEIGNDELGVLADSCVEMQDNLRDLVGEIVAAVTQLSAAVEEVSAVSEQSSQGMQQQQNEITMVATAMDQMKATVAEVASNTEVASVSATSASDEAKLGCQDIQQSIKSILSVSQEIENAGQMVEQLEKESNNISMVVDVIRDIAEQTNLLALNAAIEAARAGEQGRGFAVVADEVRTLAGRTQQSTGEIITIIEKLQKSASEAKEATTESCGMIRGCVEQSQNTGKMIENIEQRVAQIADMGQQVASACSEQDSVTEELGRNVESINQSSTEVAIGASQTAQASVELGQLAANLQTMMSRFRVS</sequence>
<keyword evidence="5" id="KW-0812">Transmembrane</keyword>
<name>A0A3S3QQJ5_9GAMM</name>
<comment type="similarity">
    <text evidence="3">Belongs to the methyl-accepting chemotaxis (MCP) protein family.</text>
</comment>
<dbReference type="PROSITE" id="PS50885">
    <property type="entry name" value="HAMP"/>
    <property type="match status" value="1"/>
</dbReference>
<evidence type="ECO:0000313" key="8">
    <source>
        <dbReference type="EMBL" id="RWX56196.1"/>
    </source>
</evidence>
<dbReference type="SMART" id="SM00304">
    <property type="entry name" value="HAMP"/>
    <property type="match status" value="1"/>
</dbReference>
<dbReference type="Proteomes" id="UP000287563">
    <property type="component" value="Unassembled WGS sequence"/>
</dbReference>
<dbReference type="InterPro" id="IPR024478">
    <property type="entry name" value="HlyB_4HB_MCP"/>
</dbReference>
<comment type="caution">
    <text evidence="8">The sequence shown here is derived from an EMBL/GenBank/DDBJ whole genome shotgun (WGS) entry which is preliminary data.</text>
</comment>
<dbReference type="GO" id="GO:0016020">
    <property type="term" value="C:membrane"/>
    <property type="evidence" value="ECO:0007669"/>
    <property type="project" value="UniProtKB-SubCell"/>
</dbReference>
<dbReference type="GO" id="GO:0007165">
    <property type="term" value="P:signal transduction"/>
    <property type="evidence" value="ECO:0007669"/>
    <property type="project" value="UniProtKB-KW"/>
</dbReference>
<keyword evidence="5" id="KW-1133">Transmembrane helix</keyword>
<dbReference type="CDD" id="cd11386">
    <property type="entry name" value="MCP_signal"/>
    <property type="match status" value="1"/>
</dbReference>
<evidence type="ECO:0000256" key="1">
    <source>
        <dbReference type="ARBA" id="ARBA00004370"/>
    </source>
</evidence>
<dbReference type="Pfam" id="PF00015">
    <property type="entry name" value="MCPsignal"/>
    <property type="match status" value="1"/>
</dbReference>
<evidence type="ECO:0000256" key="3">
    <source>
        <dbReference type="ARBA" id="ARBA00029447"/>
    </source>
</evidence>
<keyword evidence="2 4" id="KW-0807">Transducer</keyword>
<dbReference type="Pfam" id="PF12729">
    <property type="entry name" value="4HB_MCP_1"/>
    <property type="match status" value="1"/>
</dbReference>
<feature type="domain" description="HAMP" evidence="7">
    <location>
        <begin position="214"/>
        <end position="268"/>
    </location>
</feature>
<dbReference type="InterPro" id="IPR003660">
    <property type="entry name" value="HAMP_dom"/>
</dbReference>
<evidence type="ECO:0000256" key="4">
    <source>
        <dbReference type="PROSITE-ProRule" id="PRU00284"/>
    </source>
</evidence>
<accession>A0A3S3QQJ5</accession>
<comment type="subcellular location">
    <subcellularLocation>
        <location evidence="1">Membrane</location>
    </subcellularLocation>
</comment>